<dbReference type="EMBL" id="JAEHOC010000052">
    <property type="protein sequence ID" value="KAG2425759.1"/>
    <property type="molecule type" value="Genomic_DNA"/>
</dbReference>
<comment type="subcellular location">
    <subcellularLocation>
        <location evidence="1">Nucleus</location>
    </subcellularLocation>
</comment>
<feature type="compositionally biased region" description="Basic residues" evidence="6">
    <location>
        <begin position="156"/>
        <end position="179"/>
    </location>
</feature>
<evidence type="ECO:0000256" key="5">
    <source>
        <dbReference type="ARBA" id="ARBA00023242"/>
    </source>
</evidence>
<evidence type="ECO:0000313" key="8">
    <source>
        <dbReference type="EMBL" id="KAG2425759.1"/>
    </source>
</evidence>
<dbReference type="Pfam" id="PF00847">
    <property type="entry name" value="AP2"/>
    <property type="match status" value="1"/>
</dbReference>
<dbReference type="PROSITE" id="PS51032">
    <property type="entry name" value="AP2_ERF"/>
    <property type="match status" value="1"/>
</dbReference>
<dbReference type="InterPro" id="IPR036955">
    <property type="entry name" value="AP2/ERF_dom_sf"/>
</dbReference>
<dbReference type="InterPro" id="IPR016177">
    <property type="entry name" value="DNA-bd_dom_sf"/>
</dbReference>
<dbReference type="Proteomes" id="UP000650467">
    <property type="component" value="Unassembled WGS sequence"/>
</dbReference>
<evidence type="ECO:0000256" key="6">
    <source>
        <dbReference type="SAM" id="MobiDB-lite"/>
    </source>
</evidence>
<accession>A0A835VU95</accession>
<dbReference type="PANTHER" id="PTHR31677">
    <property type="entry name" value="AP2 DOMAIN CLASS TRANSCRIPTION FACTOR"/>
    <property type="match status" value="1"/>
</dbReference>
<sequence>METLWPAPYALPLTLQPMAMALSEQQLAQQADSGSEEDHVAVVAQVQTGKKRRGVSTEEDPDYEDAAQGAHGIPHDGTLNKAGYRGVRRRPWGSYAAEIRDAGCGKRRWIGTFKSAEEAARAYDEAAIALHGPRAKTNFTYPCQQQSAAAAPAAAHKAHKPHAAAAPQHHKQAQARKQQHAQQQYHHQQQQAHSAEEQYRRKSDDSDSSMTAALPLPLAGQLGLPLSLQGLQGLDLAALESNPELLAAALAAVRQQLPGLGVQACLPAQLPSEQGWAQEEQGLAYEEEDEQEEPAPPQVLRAEQLRSLQVLAEVAHLFGRRDFCMS</sequence>
<gene>
    <name evidence="8" type="ORF">HXX76_013385</name>
</gene>
<dbReference type="SUPFAM" id="SSF54171">
    <property type="entry name" value="DNA-binding domain"/>
    <property type="match status" value="1"/>
</dbReference>
<keyword evidence="5" id="KW-0539">Nucleus</keyword>
<dbReference type="OrthoDB" id="550883at2759"/>
<evidence type="ECO:0000256" key="4">
    <source>
        <dbReference type="ARBA" id="ARBA00023163"/>
    </source>
</evidence>
<dbReference type="PRINTS" id="PR00367">
    <property type="entry name" value="ETHRSPELEMNT"/>
</dbReference>
<organism evidence="8 9">
    <name type="scientific">Chlamydomonas incerta</name>
    <dbReference type="NCBI Taxonomy" id="51695"/>
    <lineage>
        <taxon>Eukaryota</taxon>
        <taxon>Viridiplantae</taxon>
        <taxon>Chlorophyta</taxon>
        <taxon>core chlorophytes</taxon>
        <taxon>Chlorophyceae</taxon>
        <taxon>CS clade</taxon>
        <taxon>Chlamydomonadales</taxon>
        <taxon>Chlamydomonadaceae</taxon>
        <taxon>Chlamydomonas</taxon>
    </lineage>
</organism>
<dbReference type="GO" id="GO:0003677">
    <property type="term" value="F:DNA binding"/>
    <property type="evidence" value="ECO:0007669"/>
    <property type="project" value="UniProtKB-KW"/>
</dbReference>
<feature type="compositionally biased region" description="Low complexity" evidence="6">
    <location>
        <begin position="180"/>
        <end position="193"/>
    </location>
</feature>
<evidence type="ECO:0000313" key="9">
    <source>
        <dbReference type="Proteomes" id="UP000650467"/>
    </source>
</evidence>
<protein>
    <recommendedName>
        <fullName evidence="7">AP2/ERF domain-containing protein</fullName>
    </recommendedName>
</protein>
<dbReference type="PANTHER" id="PTHR31677:SF196">
    <property type="entry name" value="ETHYLENE-RESPONSIVE TRANSCRIPTION FACTOR ERF109"/>
    <property type="match status" value="1"/>
</dbReference>
<dbReference type="SMART" id="SM00380">
    <property type="entry name" value="AP2"/>
    <property type="match status" value="1"/>
</dbReference>
<evidence type="ECO:0000256" key="2">
    <source>
        <dbReference type="ARBA" id="ARBA00023015"/>
    </source>
</evidence>
<evidence type="ECO:0000259" key="7">
    <source>
        <dbReference type="PROSITE" id="PS51032"/>
    </source>
</evidence>
<proteinExistence type="predicted"/>
<evidence type="ECO:0000256" key="3">
    <source>
        <dbReference type="ARBA" id="ARBA00023125"/>
    </source>
</evidence>
<keyword evidence="2" id="KW-0805">Transcription regulation</keyword>
<feature type="compositionally biased region" description="Basic and acidic residues" evidence="6">
    <location>
        <begin position="194"/>
        <end position="205"/>
    </location>
</feature>
<keyword evidence="4" id="KW-0804">Transcription</keyword>
<feature type="domain" description="AP2/ERF" evidence="7">
    <location>
        <begin position="83"/>
        <end position="140"/>
    </location>
</feature>
<keyword evidence="3" id="KW-0238">DNA-binding</keyword>
<reference evidence="8" key="1">
    <citation type="journal article" date="2020" name="bioRxiv">
        <title>Comparative genomics of Chlamydomonas.</title>
        <authorList>
            <person name="Craig R.J."/>
            <person name="Hasan A.R."/>
            <person name="Ness R.W."/>
            <person name="Keightley P.D."/>
        </authorList>
    </citation>
    <scope>NUCLEOTIDE SEQUENCE</scope>
    <source>
        <strain evidence="8">SAG 7.73</strain>
    </source>
</reference>
<feature type="region of interest" description="Disordered" evidence="6">
    <location>
        <begin position="45"/>
        <end position="82"/>
    </location>
</feature>
<keyword evidence="9" id="KW-1185">Reference proteome</keyword>
<evidence type="ECO:0000256" key="1">
    <source>
        <dbReference type="ARBA" id="ARBA00004123"/>
    </source>
</evidence>
<dbReference type="GO" id="GO:0003700">
    <property type="term" value="F:DNA-binding transcription factor activity"/>
    <property type="evidence" value="ECO:0007669"/>
    <property type="project" value="InterPro"/>
</dbReference>
<dbReference type="AlphaFoldDB" id="A0A835VU95"/>
<name>A0A835VU95_CHLIN</name>
<feature type="region of interest" description="Disordered" evidence="6">
    <location>
        <begin position="148"/>
        <end position="212"/>
    </location>
</feature>
<dbReference type="CDD" id="cd00018">
    <property type="entry name" value="AP2"/>
    <property type="match status" value="1"/>
</dbReference>
<dbReference type="Gene3D" id="3.30.730.10">
    <property type="entry name" value="AP2/ERF domain"/>
    <property type="match status" value="1"/>
</dbReference>
<dbReference type="GO" id="GO:0005634">
    <property type="term" value="C:nucleus"/>
    <property type="evidence" value="ECO:0007669"/>
    <property type="project" value="UniProtKB-SubCell"/>
</dbReference>
<dbReference type="InterPro" id="IPR001471">
    <property type="entry name" value="AP2/ERF_dom"/>
</dbReference>
<comment type="caution">
    <text evidence="8">The sequence shown here is derived from an EMBL/GenBank/DDBJ whole genome shotgun (WGS) entry which is preliminary data.</text>
</comment>